<gene>
    <name evidence="1" type="ORF">L6452_09246</name>
</gene>
<accession>A0ACB9DJU8</accession>
<sequence length="214" mass="24007">MMFYRLSDYGIAEITWGNGQPAMHGLGRANEKLESIIHQATTCYNQSQNQEIDLQQSRSLPRSHNLSSNVTSSSAKWGDSAGQSYLKKRPRSLAVFHDQCVRNLGTASLQEDNISNGATINLKHNDTTMIWPSFNSLNQSLKRKNTDDDSACQYGSENQEKNAGMRMKQFDINQVGEAELLLFITKPNGINQKMKALQKLVPNANKHLYAPFVL</sequence>
<dbReference type="EMBL" id="CM042049">
    <property type="protein sequence ID" value="KAI3746805.1"/>
    <property type="molecule type" value="Genomic_DNA"/>
</dbReference>
<evidence type="ECO:0000313" key="2">
    <source>
        <dbReference type="Proteomes" id="UP001055879"/>
    </source>
</evidence>
<proteinExistence type="predicted"/>
<comment type="caution">
    <text evidence="1">The sequence shown here is derived from an EMBL/GenBank/DDBJ whole genome shotgun (WGS) entry which is preliminary data.</text>
</comment>
<dbReference type="Proteomes" id="UP001055879">
    <property type="component" value="Linkage Group LG03"/>
</dbReference>
<keyword evidence="2" id="KW-1185">Reference proteome</keyword>
<evidence type="ECO:0000313" key="1">
    <source>
        <dbReference type="EMBL" id="KAI3746805.1"/>
    </source>
</evidence>
<reference evidence="1 2" key="2">
    <citation type="journal article" date="2022" name="Mol. Ecol. Resour.">
        <title>The genomes of chicory, endive, great burdock and yacon provide insights into Asteraceae paleo-polyploidization history and plant inulin production.</title>
        <authorList>
            <person name="Fan W."/>
            <person name="Wang S."/>
            <person name="Wang H."/>
            <person name="Wang A."/>
            <person name="Jiang F."/>
            <person name="Liu H."/>
            <person name="Zhao H."/>
            <person name="Xu D."/>
            <person name="Zhang Y."/>
        </authorList>
    </citation>
    <scope>NUCLEOTIDE SEQUENCE [LARGE SCALE GENOMIC DNA]</scope>
    <source>
        <strain evidence="2">cv. Niubang</strain>
    </source>
</reference>
<name>A0ACB9DJU8_ARCLA</name>
<protein>
    <submittedName>
        <fullName evidence="1">Uncharacterized protein</fullName>
    </submittedName>
</protein>
<organism evidence="1 2">
    <name type="scientific">Arctium lappa</name>
    <name type="common">Greater burdock</name>
    <name type="synonym">Lappa major</name>
    <dbReference type="NCBI Taxonomy" id="4217"/>
    <lineage>
        <taxon>Eukaryota</taxon>
        <taxon>Viridiplantae</taxon>
        <taxon>Streptophyta</taxon>
        <taxon>Embryophyta</taxon>
        <taxon>Tracheophyta</taxon>
        <taxon>Spermatophyta</taxon>
        <taxon>Magnoliopsida</taxon>
        <taxon>eudicotyledons</taxon>
        <taxon>Gunneridae</taxon>
        <taxon>Pentapetalae</taxon>
        <taxon>asterids</taxon>
        <taxon>campanulids</taxon>
        <taxon>Asterales</taxon>
        <taxon>Asteraceae</taxon>
        <taxon>Carduoideae</taxon>
        <taxon>Cardueae</taxon>
        <taxon>Arctiinae</taxon>
        <taxon>Arctium</taxon>
    </lineage>
</organism>
<reference evidence="2" key="1">
    <citation type="journal article" date="2022" name="Mol. Ecol. Resour.">
        <title>The genomes of chicory, endive, great burdock and yacon provide insights into Asteraceae palaeo-polyploidization history and plant inulin production.</title>
        <authorList>
            <person name="Fan W."/>
            <person name="Wang S."/>
            <person name="Wang H."/>
            <person name="Wang A."/>
            <person name="Jiang F."/>
            <person name="Liu H."/>
            <person name="Zhao H."/>
            <person name="Xu D."/>
            <person name="Zhang Y."/>
        </authorList>
    </citation>
    <scope>NUCLEOTIDE SEQUENCE [LARGE SCALE GENOMIC DNA]</scope>
    <source>
        <strain evidence="2">cv. Niubang</strain>
    </source>
</reference>